<accession>A0A377I271</accession>
<dbReference type="RefSeq" id="WP_119222930.1">
    <property type="nucleotide sequence ID" value="NZ_UGHH01000002.1"/>
</dbReference>
<evidence type="ECO:0000313" key="1">
    <source>
        <dbReference type="EMBL" id="STO64555.1"/>
    </source>
</evidence>
<protein>
    <submittedName>
        <fullName evidence="1">Uncharacterized protein</fullName>
    </submittedName>
</protein>
<name>A0A377I271_HAEPH</name>
<sequence length="133" mass="16156">MTTEKSIKSKWIYEILEPDLLEIFWQFQLNGLDRLSTIKELFESQFQKIKNGKLIFSKLTKEEYFQLCERIIYPDNYEDDQMHILRCILRIQRDIDNLDLVKLEMNATLSWIKKFYERTDRKKLVDAQAEINV</sequence>
<evidence type="ECO:0000313" key="2">
    <source>
        <dbReference type="Proteomes" id="UP000254867"/>
    </source>
</evidence>
<gene>
    <name evidence="1" type="ORF">NCTC10794_01623</name>
</gene>
<reference evidence="1 2" key="1">
    <citation type="submission" date="2018-06" db="EMBL/GenBank/DDBJ databases">
        <authorList>
            <consortium name="Pathogen Informatics"/>
            <person name="Doyle S."/>
        </authorList>
    </citation>
    <scope>NUCLEOTIDE SEQUENCE [LARGE SCALE GENOMIC DNA]</scope>
    <source>
        <strain evidence="1 2">NCTC10794</strain>
    </source>
</reference>
<organism evidence="1 2">
    <name type="scientific">Haemophilus parahaemolyticus</name>
    <dbReference type="NCBI Taxonomy" id="735"/>
    <lineage>
        <taxon>Bacteria</taxon>
        <taxon>Pseudomonadati</taxon>
        <taxon>Pseudomonadota</taxon>
        <taxon>Gammaproteobacteria</taxon>
        <taxon>Pasteurellales</taxon>
        <taxon>Pasteurellaceae</taxon>
        <taxon>Haemophilus</taxon>
    </lineage>
</organism>
<dbReference type="Proteomes" id="UP000254867">
    <property type="component" value="Unassembled WGS sequence"/>
</dbReference>
<proteinExistence type="predicted"/>
<dbReference type="EMBL" id="UGHH01000002">
    <property type="protein sequence ID" value="STO64555.1"/>
    <property type="molecule type" value="Genomic_DNA"/>
</dbReference>
<dbReference type="AlphaFoldDB" id="A0A377I271"/>